<dbReference type="Proteomes" id="UP000014073">
    <property type="component" value="Unassembled WGS sequence"/>
</dbReference>
<dbReference type="AlphaFoldDB" id="S0F6T1"/>
<keyword evidence="2" id="KW-1185">Reference proteome</keyword>
<sequence>MKQTFSGLLEAREGEGDTRPRSRAFFFIVLLMLEGQNEKRQRTD</sequence>
<name>S0F6T1_9BACT</name>
<accession>S0F6T1</accession>
<comment type="caution">
    <text evidence="1">The sequence shown here is derived from an EMBL/GenBank/DDBJ whole genome shotgun (WGS) entry which is preliminary data.</text>
</comment>
<gene>
    <name evidence="1" type="ORF">BACCOPRO_01540</name>
</gene>
<evidence type="ECO:0000313" key="2">
    <source>
        <dbReference type="Proteomes" id="UP000014073"/>
    </source>
</evidence>
<reference evidence="1 2" key="1">
    <citation type="submission" date="2008-12" db="EMBL/GenBank/DDBJ databases">
        <authorList>
            <person name="Fulton L."/>
            <person name="Clifton S."/>
            <person name="Fulton B."/>
            <person name="Xu J."/>
            <person name="Minx P."/>
            <person name="Pepin K.H."/>
            <person name="Johnson M."/>
            <person name="Bhonagiri V."/>
            <person name="Nash W.E."/>
            <person name="Mardis E.R."/>
            <person name="Wilson R.K."/>
        </authorList>
    </citation>
    <scope>NUCLEOTIDE SEQUENCE [LARGE SCALE GENOMIC DNA]</scope>
    <source>
        <strain evidence="1 2">DSM 18228</strain>
    </source>
</reference>
<proteinExistence type="predicted"/>
<dbReference type="EMBL" id="ACBW01000113">
    <property type="protein sequence ID" value="EEF76043.1"/>
    <property type="molecule type" value="Genomic_DNA"/>
</dbReference>
<evidence type="ECO:0000313" key="1">
    <source>
        <dbReference type="EMBL" id="EEF76043.1"/>
    </source>
</evidence>
<protein>
    <submittedName>
        <fullName evidence="1">Uncharacterized protein</fullName>
    </submittedName>
</protein>
<dbReference type="HOGENOM" id="CLU_3212274_0_0_10"/>
<organism evidence="1 2">
    <name type="scientific">Phocaeicola coprophilus DSM 18228 = JCM 13818</name>
    <dbReference type="NCBI Taxonomy" id="547042"/>
    <lineage>
        <taxon>Bacteria</taxon>
        <taxon>Pseudomonadati</taxon>
        <taxon>Bacteroidota</taxon>
        <taxon>Bacteroidia</taxon>
        <taxon>Bacteroidales</taxon>
        <taxon>Bacteroidaceae</taxon>
        <taxon>Phocaeicola</taxon>
    </lineage>
</organism>